<dbReference type="Pfam" id="PF00583">
    <property type="entry name" value="Acetyltransf_1"/>
    <property type="match status" value="1"/>
</dbReference>
<evidence type="ECO:0000259" key="1">
    <source>
        <dbReference type="PROSITE" id="PS51186"/>
    </source>
</evidence>
<protein>
    <submittedName>
        <fullName evidence="2">GNAT family N-acetyltransferase</fullName>
    </submittedName>
</protein>
<proteinExistence type="predicted"/>
<dbReference type="InterPro" id="IPR016181">
    <property type="entry name" value="Acyl_CoA_acyltransferase"/>
</dbReference>
<evidence type="ECO:0000313" key="2">
    <source>
        <dbReference type="EMBL" id="GMA93993.1"/>
    </source>
</evidence>
<reference evidence="3" key="1">
    <citation type="journal article" date="2019" name="Int. J. Syst. Evol. Microbiol.">
        <title>The Global Catalogue of Microorganisms (GCM) 10K type strain sequencing project: providing services to taxonomists for standard genome sequencing and annotation.</title>
        <authorList>
            <consortium name="The Broad Institute Genomics Platform"/>
            <consortium name="The Broad Institute Genome Sequencing Center for Infectious Disease"/>
            <person name="Wu L."/>
            <person name="Ma J."/>
        </authorList>
    </citation>
    <scope>NUCLEOTIDE SEQUENCE [LARGE SCALE GENOMIC DNA]</scope>
    <source>
        <strain evidence="3">NBRC 108894</strain>
    </source>
</reference>
<feature type="domain" description="N-acetyltransferase" evidence="1">
    <location>
        <begin position="19"/>
        <end position="186"/>
    </location>
</feature>
<dbReference type="CDD" id="cd04301">
    <property type="entry name" value="NAT_SF"/>
    <property type="match status" value="1"/>
</dbReference>
<dbReference type="PROSITE" id="PS51186">
    <property type="entry name" value="GNAT"/>
    <property type="match status" value="1"/>
</dbReference>
<organism evidence="2 3">
    <name type="scientific">Pseudolysinimonas kribbensis</name>
    <dbReference type="NCBI Taxonomy" id="433641"/>
    <lineage>
        <taxon>Bacteria</taxon>
        <taxon>Bacillati</taxon>
        <taxon>Actinomycetota</taxon>
        <taxon>Actinomycetes</taxon>
        <taxon>Micrococcales</taxon>
        <taxon>Microbacteriaceae</taxon>
        <taxon>Pseudolysinimonas</taxon>
    </lineage>
</organism>
<dbReference type="SUPFAM" id="SSF55729">
    <property type="entry name" value="Acyl-CoA N-acyltransferases (Nat)"/>
    <property type="match status" value="2"/>
</dbReference>
<dbReference type="Proteomes" id="UP001157034">
    <property type="component" value="Unassembled WGS sequence"/>
</dbReference>
<keyword evidence="3" id="KW-1185">Reference proteome</keyword>
<accession>A0ABQ6K356</accession>
<dbReference type="EMBL" id="BSVB01000001">
    <property type="protein sequence ID" value="GMA93993.1"/>
    <property type="molecule type" value="Genomic_DNA"/>
</dbReference>
<dbReference type="Gene3D" id="3.40.630.30">
    <property type="match status" value="1"/>
</dbReference>
<evidence type="ECO:0000313" key="3">
    <source>
        <dbReference type="Proteomes" id="UP001157034"/>
    </source>
</evidence>
<name>A0ABQ6K356_9MICO</name>
<sequence>MVELVDVPVPEGPGAPGWDEFVAFTEIENATQVAVYGTADVAITAERWLPQFRDPEQEVLFIAARDGDEVVGRIAVTRTHEAPEAGFVELQVRPGKQHRGVGTALADRLDGLAAELGLAKLITYVPSAPGPDAGRLVAPTGAGSVSRQDRGTRFLLARGWRLEQVERGSRLPLPADGDRLSALRADAERHAVGYRVLTWVGVTPAALRAAMAELNERMSTDIPTAGLEEPPETWDAERVLEYETRQTAEHALLVSAAEHIATGRLAGVTRIWLPHGAGAGQQGTTVVRGEDRGHRLGLLLKVANLEALDERFPGRPSVVTWNAEENHHMLRVNEAIGFVPMGYDGAWRKDLP</sequence>
<dbReference type="RefSeq" id="WP_284253019.1">
    <property type="nucleotide sequence ID" value="NZ_BAAAQO010000003.1"/>
</dbReference>
<gene>
    <name evidence="2" type="ORF">GCM10025881_08170</name>
</gene>
<comment type="caution">
    <text evidence="2">The sequence shown here is derived from an EMBL/GenBank/DDBJ whole genome shotgun (WGS) entry which is preliminary data.</text>
</comment>
<dbReference type="InterPro" id="IPR000182">
    <property type="entry name" value="GNAT_dom"/>
</dbReference>